<evidence type="ECO:0000313" key="3">
    <source>
        <dbReference type="EMBL" id="KAK7109602.1"/>
    </source>
</evidence>
<accession>A0AAN9BQ35</accession>
<dbReference type="EMBL" id="JBAMIC010000003">
    <property type="protein sequence ID" value="KAK7109602.1"/>
    <property type="molecule type" value="Genomic_DNA"/>
</dbReference>
<keyword evidence="1" id="KW-0732">Signal</keyword>
<feature type="domain" description="Apple" evidence="2">
    <location>
        <begin position="19"/>
        <end position="100"/>
    </location>
</feature>
<evidence type="ECO:0000259" key="2">
    <source>
        <dbReference type="PROSITE" id="PS50948"/>
    </source>
</evidence>
<organism evidence="3 4">
    <name type="scientific">Littorina saxatilis</name>
    <dbReference type="NCBI Taxonomy" id="31220"/>
    <lineage>
        <taxon>Eukaryota</taxon>
        <taxon>Metazoa</taxon>
        <taxon>Spiralia</taxon>
        <taxon>Lophotrochozoa</taxon>
        <taxon>Mollusca</taxon>
        <taxon>Gastropoda</taxon>
        <taxon>Caenogastropoda</taxon>
        <taxon>Littorinimorpha</taxon>
        <taxon>Littorinoidea</taxon>
        <taxon>Littorinidae</taxon>
        <taxon>Littorina</taxon>
    </lineage>
</organism>
<evidence type="ECO:0000256" key="1">
    <source>
        <dbReference type="SAM" id="SignalP"/>
    </source>
</evidence>
<dbReference type="SUPFAM" id="SSF57414">
    <property type="entry name" value="Hairpin loop containing domain-like"/>
    <property type="match status" value="1"/>
</dbReference>
<feature type="chain" id="PRO_5042956043" description="Apple domain-containing protein" evidence="1">
    <location>
        <begin position="22"/>
        <end position="100"/>
    </location>
</feature>
<feature type="signal peptide" evidence="1">
    <location>
        <begin position="1"/>
        <end position="21"/>
    </location>
</feature>
<evidence type="ECO:0000313" key="4">
    <source>
        <dbReference type="Proteomes" id="UP001374579"/>
    </source>
</evidence>
<protein>
    <recommendedName>
        <fullName evidence="2">Apple domain-containing protein</fullName>
    </recommendedName>
</protein>
<dbReference type="AlphaFoldDB" id="A0AAN9BQ35"/>
<reference evidence="3 4" key="1">
    <citation type="submission" date="2024-02" db="EMBL/GenBank/DDBJ databases">
        <title>Chromosome-scale genome assembly of the rough periwinkle Littorina saxatilis.</title>
        <authorList>
            <person name="De Jode A."/>
            <person name="Faria R."/>
            <person name="Formenti G."/>
            <person name="Sims Y."/>
            <person name="Smith T.P."/>
            <person name="Tracey A."/>
            <person name="Wood J.M.D."/>
            <person name="Zagrodzka Z.B."/>
            <person name="Johannesson K."/>
            <person name="Butlin R.K."/>
            <person name="Leder E.H."/>
        </authorList>
    </citation>
    <scope>NUCLEOTIDE SEQUENCE [LARGE SCALE GENOMIC DNA]</scope>
    <source>
        <strain evidence="3">Snail1</strain>
        <tissue evidence="3">Muscle</tissue>
    </source>
</reference>
<dbReference type="Pfam" id="PF00024">
    <property type="entry name" value="PAN_1"/>
    <property type="match status" value="1"/>
</dbReference>
<dbReference type="PROSITE" id="PS50948">
    <property type="entry name" value="PAN"/>
    <property type="match status" value="1"/>
</dbReference>
<sequence>MSLRSHCLLVAICASVIFCTSRTTAVVQTTFEICEQCAGAPNSLKTMNLASVTACAIFCRHPGGVTGCTAIHYDTQTSECKLWDGPGPSAGAGVVFKVTP</sequence>
<gene>
    <name evidence="3" type="ORF">V1264_013616</name>
</gene>
<name>A0AAN9BQ35_9CAEN</name>
<dbReference type="Proteomes" id="UP001374579">
    <property type="component" value="Unassembled WGS sequence"/>
</dbReference>
<proteinExistence type="predicted"/>
<keyword evidence="4" id="KW-1185">Reference proteome</keyword>
<dbReference type="InterPro" id="IPR003609">
    <property type="entry name" value="Pan_app"/>
</dbReference>
<comment type="caution">
    <text evidence="3">The sequence shown here is derived from an EMBL/GenBank/DDBJ whole genome shotgun (WGS) entry which is preliminary data.</text>
</comment>